<keyword evidence="3" id="KW-0479">Metal-binding</keyword>
<organism evidence="10 11">
    <name type="scientific">Erythranthe guttata</name>
    <name type="common">Yellow monkey flower</name>
    <name type="synonym">Mimulus guttatus</name>
    <dbReference type="NCBI Taxonomy" id="4155"/>
    <lineage>
        <taxon>Eukaryota</taxon>
        <taxon>Viridiplantae</taxon>
        <taxon>Streptophyta</taxon>
        <taxon>Embryophyta</taxon>
        <taxon>Tracheophyta</taxon>
        <taxon>Spermatophyta</taxon>
        <taxon>Magnoliopsida</taxon>
        <taxon>eudicotyledons</taxon>
        <taxon>Gunneridae</taxon>
        <taxon>Pentapetalae</taxon>
        <taxon>asterids</taxon>
        <taxon>lamiids</taxon>
        <taxon>Lamiales</taxon>
        <taxon>Phrymaceae</taxon>
        <taxon>Erythranthe</taxon>
    </lineage>
</organism>
<dbReference type="InterPro" id="IPR013083">
    <property type="entry name" value="Znf_RING/FYVE/PHD"/>
</dbReference>
<feature type="domain" description="RING-type" evidence="9">
    <location>
        <begin position="27"/>
        <end position="69"/>
    </location>
</feature>
<evidence type="ECO:0000256" key="2">
    <source>
        <dbReference type="ARBA" id="ARBA00012483"/>
    </source>
</evidence>
<keyword evidence="5" id="KW-0833">Ubl conjugation pathway</keyword>
<reference evidence="10 11" key="1">
    <citation type="journal article" date="2013" name="Proc. Natl. Acad. Sci. U.S.A.">
        <title>Fine-scale variation in meiotic recombination in Mimulus inferred from population shotgun sequencing.</title>
        <authorList>
            <person name="Hellsten U."/>
            <person name="Wright K.M."/>
            <person name="Jenkins J."/>
            <person name="Shu S."/>
            <person name="Yuan Y."/>
            <person name="Wessler S.R."/>
            <person name="Schmutz J."/>
            <person name="Willis J.H."/>
            <person name="Rokhsar D.S."/>
        </authorList>
    </citation>
    <scope>NUCLEOTIDE SEQUENCE [LARGE SCALE GENOMIC DNA]</scope>
    <source>
        <strain evidence="11">cv. DUN x IM62</strain>
    </source>
</reference>
<proteinExistence type="inferred from homology"/>
<keyword evidence="11" id="KW-1185">Reference proteome</keyword>
<dbReference type="InterPro" id="IPR053238">
    <property type="entry name" value="RING-H2_zinc_finger"/>
</dbReference>
<dbReference type="PANTHER" id="PTHR14155">
    <property type="entry name" value="RING FINGER DOMAIN-CONTAINING"/>
    <property type="match status" value="1"/>
</dbReference>
<dbReference type="EC" id="2.3.2.27" evidence="2"/>
<dbReference type="EMBL" id="KI630297">
    <property type="protein sequence ID" value="EYU42310.1"/>
    <property type="molecule type" value="Genomic_DNA"/>
</dbReference>
<dbReference type="Pfam" id="PF13639">
    <property type="entry name" value="zf-RING_2"/>
    <property type="match status" value="1"/>
</dbReference>
<gene>
    <name evidence="10" type="ORF">MIMGU_mgv1a017760mg</name>
</gene>
<evidence type="ECO:0000256" key="7">
    <source>
        <dbReference type="ARBA" id="ARBA00024209"/>
    </source>
</evidence>
<evidence type="ECO:0000256" key="3">
    <source>
        <dbReference type="ARBA" id="ARBA00022723"/>
    </source>
</evidence>
<dbReference type="SMART" id="SM00184">
    <property type="entry name" value="RING"/>
    <property type="match status" value="1"/>
</dbReference>
<comment type="similarity">
    <text evidence="7">Belongs to the RING-type zinc finger family. ATL subfamily.</text>
</comment>
<evidence type="ECO:0000256" key="6">
    <source>
        <dbReference type="ARBA" id="ARBA00022833"/>
    </source>
</evidence>
<sequence>MDSQHQIHGQDRHSAAAISRESPVPFCAICLNDIGSGDSHRKLPECRHCFHEHCIDAWFGSHSTCPLCRIQVPRMISLIDNENHYNYM</sequence>
<feature type="non-terminal residue" evidence="10">
    <location>
        <position position="88"/>
    </location>
</feature>
<evidence type="ECO:0000256" key="5">
    <source>
        <dbReference type="ARBA" id="ARBA00022786"/>
    </source>
</evidence>
<dbReference type="UniPathway" id="UPA00143"/>
<evidence type="ECO:0000256" key="8">
    <source>
        <dbReference type="PROSITE-ProRule" id="PRU00175"/>
    </source>
</evidence>
<accession>A0A022RTP1</accession>
<dbReference type="GO" id="GO:0016567">
    <property type="term" value="P:protein ubiquitination"/>
    <property type="evidence" value="ECO:0007669"/>
    <property type="project" value="UniProtKB-UniPathway"/>
</dbReference>
<dbReference type="PROSITE" id="PS50089">
    <property type="entry name" value="ZF_RING_2"/>
    <property type="match status" value="1"/>
</dbReference>
<evidence type="ECO:0000259" key="9">
    <source>
        <dbReference type="PROSITE" id="PS50089"/>
    </source>
</evidence>
<dbReference type="GO" id="GO:0061630">
    <property type="term" value="F:ubiquitin protein ligase activity"/>
    <property type="evidence" value="ECO:0007669"/>
    <property type="project" value="UniProtKB-EC"/>
</dbReference>
<dbReference type="SUPFAM" id="SSF57850">
    <property type="entry name" value="RING/U-box"/>
    <property type="match status" value="1"/>
</dbReference>
<evidence type="ECO:0000313" key="10">
    <source>
        <dbReference type="EMBL" id="EYU42310.1"/>
    </source>
</evidence>
<comment type="catalytic activity">
    <reaction evidence="1">
        <text>S-ubiquitinyl-[E2 ubiquitin-conjugating enzyme]-L-cysteine + [acceptor protein]-L-lysine = [E2 ubiquitin-conjugating enzyme]-L-cysteine + N(6)-ubiquitinyl-[acceptor protein]-L-lysine.</text>
        <dbReference type="EC" id="2.3.2.27"/>
    </reaction>
</comment>
<dbReference type="GO" id="GO:0008270">
    <property type="term" value="F:zinc ion binding"/>
    <property type="evidence" value="ECO:0007669"/>
    <property type="project" value="UniProtKB-KW"/>
</dbReference>
<dbReference type="PANTHER" id="PTHR14155:SF632">
    <property type="entry name" value="RING-H2 FINGER PROTEIN ATL17-RELATED"/>
    <property type="match status" value="1"/>
</dbReference>
<dbReference type="Gene3D" id="3.30.40.10">
    <property type="entry name" value="Zinc/RING finger domain, C3HC4 (zinc finger)"/>
    <property type="match status" value="1"/>
</dbReference>
<keyword evidence="6" id="KW-0862">Zinc</keyword>
<name>A0A022RTP1_ERYGU</name>
<keyword evidence="4 8" id="KW-0863">Zinc-finger</keyword>
<dbReference type="Proteomes" id="UP000030748">
    <property type="component" value="Unassembled WGS sequence"/>
</dbReference>
<dbReference type="AlphaFoldDB" id="A0A022RTP1"/>
<evidence type="ECO:0000256" key="1">
    <source>
        <dbReference type="ARBA" id="ARBA00000900"/>
    </source>
</evidence>
<evidence type="ECO:0000313" key="11">
    <source>
        <dbReference type="Proteomes" id="UP000030748"/>
    </source>
</evidence>
<evidence type="ECO:0000256" key="4">
    <source>
        <dbReference type="ARBA" id="ARBA00022771"/>
    </source>
</evidence>
<dbReference type="InterPro" id="IPR001841">
    <property type="entry name" value="Znf_RING"/>
</dbReference>
<protein>
    <recommendedName>
        <fullName evidence="2">RING-type E3 ubiquitin transferase</fullName>
        <ecNumber evidence="2">2.3.2.27</ecNumber>
    </recommendedName>
</protein>